<keyword evidence="3" id="KW-1185">Reference proteome</keyword>
<dbReference type="InterPro" id="IPR012337">
    <property type="entry name" value="RNaseH-like_sf"/>
</dbReference>
<gene>
    <name evidence="4" type="primary">LOC106818112</name>
</gene>
<dbReference type="PROSITE" id="PS50994">
    <property type="entry name" value="INTEGRASE"/>
    <property type="match status" value="1"/>
</dbReference>
<organism evidence="3 4">
    <name type="scientific">Priapulus caudatus</name>
    <name type="common">Priapulid worm</name>
    <dbReference type="NCBI Taxonomy" id="37621"/>
    <lineage>
        <taxon>Eukaryota</taxon>
        <taxon>Metazoa</taxon>
        <taxon>Ecdysozoa</taxon>
        <taxon>Scalidophora</taxon>
        <taxon>Priapulida</taxon>
        <taxon>Priapulimorpha</taxon>
        <taxon>Priapulimorphida</taxon>
        <taxon>Priapulidae</taxon>
        <taxon>Priapulus</taxon>
    </lineage>
</organism>
<dbReference type="Proteomes" id="UP000695022">
    <property type="component" value="Unplaced"/>
</dbReference>
<dbReference type="InterPro" id="IPR036397">
    <property type="entry name" value="RNaseH_sf"/>
</dbReference>
<dbReference type="Gene3D" id="3.30.420.10">
    <property type="entry name" value="Ribonuclease H-like superfamily/Ribonuclease H"/>
    <property type="match status" value="1"/>
</dbReference>
<proteinExistence type="predicted"/>
<evidence type="ECO:0000313" key="4">
    <source>
        <dbReference type="RefSeq" id="XP_014678323.1"/>
    </source>
</evidence>
<dbReference type="InterPro" id="IPR050951">
    <property type="entry name" value="Retrovirus_Pol_polyprotein"/>
</dbReference>
<dbReference type="Gene3D" id="1.10.340.70">
    <property type="match status" value="1"/>
</dbReference>
<dbReference type="EC" id="2.7.7.49" evidence="1"/>
<dbReference type="PANTHER" id="PTHR37984">
    <property type="entry name" value="PROTEIN CBG26694"/>
    <property type="match status" value="1"/>
</dbReference>
<dbReference type="Gene3D" id="3.10.10.10">
    <property type="entry name" value="HIV Type 1 Reverse Transcriptase, subunit A, domain 1"/>
    <property type="match status" value="1"/>
</dbReference>
<dbReference type="GeneID" id="106818112"/>
<dbReference type="RefSeq" id="XP_014678323.1">
    <property type="nucleotide sequence ID" value="XM_014822837.1"/>
</dbReference>
<dbReference type="Pfam" id="PF17921">
    <property type="entry name" value="Integrase_H2C2"/>
    <property type="match status" value="1"/>
</dbReference>
<dbReference type="InterPro" id="IPR041588">
    <property type="entry name" value="Integrase_H2C2"/>
</dbReference>
<evidence type="ECO:0000259" key="2">
    <source>
        <dbReference type="PROSITE" id="PS50994"/>
    </source>
</evidence>
<dbReference type="InterPro" id="IPR043502">
    <property type="entry name" value="DNA/RNA_pol_sf"/>
</dbReference>
<evidence type="ECO:0000256" key="1">
    <source>
        <dbReference type="ARBA" id="ARBA00012493"/>
    </source>
</evidence>
<dbReference type="SUPFAM" id="SSF53098">
    <property type="entry name" value="Ribonuclease H-like"/>
    <property type="match status" value="1"/>
</dbReference>
<sequence>MPGTVHLVVKEDISHNYLSSTESSSANEDKVKAKLKDMESKGIIEKMDEPSDWDSQMAVTVKKNGDLRICIDPRPLNKALKREHFPMPVLDDILPDLSKARVFSRLDLQDVANVASVMWWSEIFQKRLKTTLEGLESTECIADDIIVWGGGDSMEEARRDHDKNLEALMFRAHKQVNYLARFLPQLSTVMEPINRLTKEDVACHWEHGQDQALTKIKDMICTAPITILEYDIDLKWRPGKEMHVADMLSRSYLPKSTGMSDIEQVCMVDYLPIRTERLEQLKLETERDETLQLLRLVILKGWPEEKHQCPTQVTPYFSIRDELSVQDGLIFRGERLVIPASMRDQMKKAIHTSHLGEESCLKRAREAQYWPAMNAEIKTFISTCDTCRNYETSQCKETMMPHELPDKDYLVTSDYYTNFWEVDRLKRSNSSTIISKLKRHFARQGIPEQVISDNAQNPTSDGFQRFARDWDFEHVTVSPYNSKANGKAESSVKAAKRMLRKAKKSGTDPYLALLEIRNTPTQGMGSSPMQRLNNRRARTLLPMTPNLLKPRNRERSNATAVE</sequence>
<protein>
    <recommendedName>
        <fullName evidence="1">RNA-directed DNA polymerase</fullName>
        <ecNumber evidence="1">2.7.7.49</ecNumber>
    </recommendedName>
</protein>
<name>A0ABM1F1K2_PRICU</name>
<reference evidence="4" key="1">
    <citation type="submission" date="2025-08" db="UniProtKB">
        <authorList>
            <consortium name="RefSeq"/>
        </authorList>
    </citation>
    <scope>IDENTIFICATION</scope>
</reference>
<dbReference type="InterPro" id="IPR043128">
    <property type="entry name" value="Rev_trsase/Diguanyl_cyclase"/>
</dbReference>
<feature type="domain" description="Integrase catalytic" evidence="2">
    <location>
        <begin position="362"/>
        <end position="553"/>
    </location>
</feature>
<accession>A0ABM1F1K2</accession>
<dbReference type="Gene3D" id="3.30.70.270">
    <property type="match status" value="2"/>
</dbReference>
<dbReference type="PANTHER" id="PTHR37984:SF8">
    <property type="entry name" value="CCHC-TYPE DOMAIN-CONTAINING PROTEIN"/>
    <property type="match status" value="1"/>
</dbReference>
<dbReference type="InterPro" id="IPR001584">
    <property type="entry name" value="Integrase_cat-core"/>
</dbReference>
<evidence type="ECO:0000313" key="3">
    <source>
        <dbReference type="Proteomes" id="UP000695022"/>
    </source>
</evidence>
<dbReference type="SUPFAM" id="SSF56672">
    <property type="entry name" value="DNA/RNA polymerases"/>
    <property type="match status" value="1"/>
</dbReference>